<comment type="caution">
    <text evidence="2">The sequence shown here is derived from an EMBL/GenBank/DDBJ whole genome shotgun (WGS) entry which is preliminary data.</text>
</comment>
<keyword evidence="1" id="KW-0812">Transmembrane</keyword>
<name>A0A372G813_9ACTN</name>
<evidence type="ECO:0000313" key="3">
    <source>
        <dbReference type="Proteomes" id="UP000262882"/>
    </source>
</evidence>
<keyword evidence="1" id="KW-0472">Membrane</keyword>
<reference evidence="2 3" key="1">
    <citation type="submission" date="2018-08" db="EMBL/GenBank/DDBJ databases">
        <title>Actinomadura spongicola sp. nov., isolated from marine sponge Leucetta chagosensis.</title>
        <authorList>
            <person name="Li L."/>
            <person name="Lin H.W."/>
        </authorList>
    </citation>
    <scope>NUCLEOTIDE SEQUENCE [LARGE SCALE GENOMIC DNA]</scope>
    <source>
        <strain evidence="2 3">LHW52907</strain>
    </source>
</reference>
<dbReference type="RefSeq" id="WP_117404342.1">
    <property type="nucleotide sequence ID" value="NZ_QVNQ01000013.1"/>
</dbReference>
<evidence type="ECO:0000256" key="1">
    <source>
        <dbReference type="SAM" id="Phobius"/>
    </source>
</evidence>
<gene>
    <name evidence="2" type="ORF">D0T12_31650</name>
</gene>
<feature type="transmembrane region" description="Helical" evidence="1">
    <location>
        <begin position="20"/>
        <end position="51"/>
    </location>
</feature>
<dbReference type="EMBL" id="QVNQ01000013">
    <property type="protein sequence ID" value="RFS81505.1"/>
    <property type="molecule type" value="Genomic_DNA"/>
</dbReference>
<sequence>MRPLLHPHLHHDDHHRAHLIAPVAILLAELAIILHLHMVALHLALAIGAFGRETYITLRHRRTDSPVQ</sequence>
<evidence type="ECO:0000313" key="2">
    <source>
        <dbReference type="EMBL" id="RFS81505.1"/>
    </source>
</evidence>
<protein>
    <submittedName>
        <fullName evidence="2">Uncharacterized protein</fullName>
    </submittedName>
</protein>
<dbReference type="Proteomes" id="UP000262882">
    <property type="component" value="Unassembled WGS sequence"/>
</dbReference>
<keyword evidence="3" id="KW-1185">Reference proteome</keyword>
<accession>A0A372G813</accession>
<organism evidence="2 3">
    <name type="scientific">Actinomadura spongiicola</name>
    <dbReference type="NCBI Taxonomy" id="2303421"/>
    <lineage>
        <taxon>Bacteria</taxon>
        <taxon>Bacillati</taxon>
        <taxon>Actinomycetota</taxon>
        <taxon>Actinomycetes</taxon>
        <taxon>Streptosporangiales</taxon>
        <taxon>Thermomonosporaceae</taxon>
        <taxon>Actinomadura</taxon>
    </lineage>
</organism>
<keyword evidence="1" id="KW-1133">Transmembrane helix</keyword>
<proteinExistence type="predicted"/>
<dbReference type="AlphaFoldDB" id="A0A372G813"/>